<dbReference type="AlphaFoldDB" id="A0A5C3EP42"/>
<organism evidence="2 3">
    <name type="scientific">Ustilago trichophora</name>
    <dbReference type="NCBI Taxonomy" id="86804"/>
    <lineage>
        <taxon>Eukaryota</taxon>
        <taxon>Fungi</taxon>
        <taxon>Dikarya</taxon>
        <taxon>Basidiomycota</taxon>
        <taxon>Ustilaginomycotina</taxon>
        <taxon>Ustilaginomycetes</taxon>
        <taxon>Ustilaginales</taxon>
        <taxon>Ustilaginaceae</taxon>
        <taxon>Ustilago</taxon>
    </lineage>
</organism>
<evidence type="ECO:0000313" key="3">
    <source>
        <dbReference type="Proteomes" id="UP000324022"/>
    </source>
</evidence>
<name>A0A5C3EP42_9BASI</name>
<evidence type="ECO:0000256" key="1">
    <source>
        <dbReference type="SAM" id="MobiDB-lite"/>
    </source>
</evidence>
<reference evidence="2 3" key="1">
    <citation type="submission" date="2018-03" db="EMBL/GenBank/DDBJ databases">
        <authorList>
            <person name="Guldener U."/>
        </authorList>
    </citation>
    <scope>NUCLEOTIDE SEQUENCE [LARGE SCALE GENOMIC DNA]</scope>
    <source>
        <strain evidence="2 3">NBRC100155</strain>
    </source>
</reference>
<feature type="compositionally biased region" description="Polar residues" evidence="1">
    <location>
        <begin position="32"/>
        <end position="54"/>
    </location>
</feature>
<protein>
    <submittedName>
        <fullName evidence="2">Uncharacterized protein</fullName>
    </submittedName>
</protein>
<feature type="compositionally biased region" description="Polar residues" evidence="1">
    <location>
        <begin position="101"/>
        <end position="116"/>
    </location>
</feature>
<evidence type="ECO:0000313" key="2">
    <source>
        <dbReference type="EMBL" id="SPO31517.1"/>
    </source>
</evidence>
<feature type="compositionally biased region" description="Low complexity" evidence="1">
    <location>
        <begin position="66"/>
        <end position="75"/>
    </location>
</feature>
<accession>A0A5C3EP42</accession>
<feature type="region of interest" description="Disordered" evidence="1">
    <location>
        <begin position="22"/>
        <end position="119"/>
    </location>
</feature>
<sequence length="299" mass="31345">MSASIAKATSSMRVFARGIASSARLHAEAASTPASTARPRTNASERSASQTGTKASDRLRTAQRNPSPSSPQQQQRSKKHGQNSGGNRGERRTKRLPSVLDASSTVKNTSRGQQKNLAAPLPVTDWNSALYSKPGFERLLASAPRASSIFTPNLTASPTPVAAAKGKSKPTSNVKLNLPTIKTAVSALKLHIRPGARNILGPLNNPIFIAGGSLTSSNRVVTHGKGSLAAELKAARIAMQDEKVGGSYERFQRESVLKAVGVGENKALQDAAQALAVNADLAPEAKNFVVKAIADRLSA</sequence>
<keyword evidence="3" id="KW-1185">Reference proteome</keyword>
<dbReference type="Proteomes" id="UP000324022">
    <property type="component" value="Unassembled WGS sequence"/>
</dbReference>
<dbReference type="OrthoDB" id="2555737at2759"/>
<proteinExistence type="predicted"/>
<gene>
    <name evidence="2" type="ORF">UTRI_06476_B</name>
</gene>
<dbReference type="EMBL" id="OOIN01000039">
    <property type="protein sequence ID" value="SPO31517.1"/>
    <property type="molecule type" value="Genomic_DNA"/>
</dbReference>